<protein>
    <recommendedName>
        <fullName evidence="3">NAD(P)-binding protein</fullName>
    </recommendedName>
</protein>
<dbReference type="SUPFAM" id="SSF51735">
    <property type="entry name" value="NAD(P)-binding Rossmann-fold domains"/>
    <property type="match status" value="1"/>
</dbReference>
<dbReference type="Proteomes" id="UP000276634">
    <property type="component" value="Unassembled WGS sequence"/>
</dbReference>
<evidence type="ECO:0000313" key="2">
    <source>
        <dbReference type="Proteomes" id="UP000276634"/>
    </source>
</evidence>
<evidence type="ECO:0000313" key="1">
    <source>
        <dbReference type="EMBL" id="ROR34609.1"/>
    </source>
</evidence>
<proteinExistence type="predicted"/>
<reference evidence="1 2" key="1">
    <citation type="submission" date="2018-11" db="EMBL/GenBank/DDBJ databases">
        <title>Genomic Encyclopedia of Type Strains, Phase IV (KMG-IV): sequencing the most valuable type-strain genomes for metagenomic binning, comparative biology and taxonomic classification.</title>
        <authorList>
            <person name="Goeker M."/>
        </authorList>
    </citation>
    <scope>NUCLEOTIDE SEQUENCE [LARGE SCALE GENOMIC DNA]</scope>
    <source>
        <strain evidence="1 2">DSM 100275</strain>
    </source>
</reference>
<dbReference type="AlphaFoldDB" id="A0A3N1Y706"/>
<dbReference type="OrthoDB" id="342055at2"/>
<dbReference type="InterPro" id="IPR036291">
    <property type="entry name" value="NAD(P)-bd_dom_sf"/>
</dbReference>
<keyword evidence="2" id="KW-1185">Reference proteome</keyword>
<sequence length="266" mass="29394">MRRFLVIGATGVAGGAAIRAVRRFFGEEAEVTGVWYGRPGSVEAVEGVDRLVFGDAAEPQTLEAVAREAGERFDWCFFATAMGEVGFPIREATPEQIAQSNRLSFDPLPRIEQRFEVGTLVAYSTFFTLRHQRITYGAMGHSKHAIEQWAVQPGRSRHLVIRAGAFRSASSQAIKLLVRRRARQLAQAEDPLLRSYFEGTSPAEAVERLERAVLEEERATYGDTGTDAAALEAAHVHLFNGVHGPFVNVCGRRIWESAEPQPLPTE</sequence>
<dbReference type="Gene3D" id="3.40.50.720">
    <property type="entry name" value="NAD(P)-binding Rossmann-like Domain"/>
    <property type="match status" value="1"/>
</dbReference>
<organism evidence="1 2">
    <name type="scientific">Inmirania thermothiophila</name>
    <dbReference type="NCBI Taxonomy" id="1750597"/>
    <lineage>
        <taxon>Bacteria</taxon>
        <taxon>Pseudomonadati</taxon>
        <taxon>Pseudomonadota</taxon>
        <taxon>Gammaproteobacteria</taxon>
        <taxon>Chromatiales</taxon>
        <taxon>Ectothiorhodospiraceae</taxon>
        <taxon>Inmirania</taxon>
    </lineage>
</organism>
<name>A0A3N1Y706_9GAMM</name>
<evidence type="ECO:0008006" key="3">
    <source>
        <dbReference type="Google" id="ProtNLM"/>
    </source>
</evidence>
<dbReference type="RefSeq" id="WP_123399937.1">
    <property type="nucleotide sequence ID" value="NZ_RJVI01000001.1"/>
</dbReference>
<gene>
    <name evidence="1" type="ORF">EDC57_0508</name>
</gene>
<comment type="caution">
    <text evidence="1">The sequence shown here is derived from an EMBL/GenBank/DDBJ whole genome shotgun (WGS) entry which is preliminary data.</text>
</comment>
<dbReference type="EMBL" id="RJVI01000001">
    <property type="protein sequence ID" value="ROR34609.1"/>
    <property type="molecule type" value="Genomic_DNA"/>
</dbReference>
<accession>A0A3N1Y706</accession>